<reference evidence="1 2" key="1">
    <citation type="submission" date="2021-02" db="EMBL/GenBank/DDBJ databases">
        <title>Safari Cat Assemblies.</title>
        <authorList>
            <person name="Bredemeyer K.R."/>
            <person name="Murphy W.J."/>
        </authorList>
    </citation>
    <scope>NUCLEOTIDE SEQUENCE [LARGE SCALE GENOMIC DNA]</scope>
</reference>
<evidence type="ECO:0000313" key="1">
    <source>
        <dbReference type="Ensembl" id="ENSFCTP00005022034.1"/>
    </source>
</evidence>
<name>A0ABI7XHK8_FELCA</name>
<dbReference type="Ensembl" id="ENSFCTT00005032886.1">
    <property type="protein sequence ID" value="ENSFCTP00005022034.1"/>
    <property type="gene ID" value="ENSFCTG00005011654.1"/>
</dbReference>
<reference evidence="1" key="2">
    <citation type="submission" date="2025-08" db="UniProtKB">
        <authorList>
            <consortium name="Ensembl"/>
        </authorList>
    </citation>
    <scope>IDENTIFICATION</scope>
    <source>
        <strain evidence="1">breed Abyssinian</strain>
    </source>
</reference>
<sequence>KASAQRRKPSTKQKDNLLITYGEKIFASHPSDKGLIPKIYKELIQLKTKKLFKIWAEHLNSYFPIEDRLMANRHMKRCSTSLIIMEMQIKMTMRYYLTPVRMAKNKKHKKQVLVTMWRKKNSHVLLVGMLIGTATV</sequence>
<dbReference type="Proteomes" id="UP000823872">
    <property type="component" value="Chromosome A3"/>
</dbReference>
<keyword evidence="2" id="KW-1185">Reference proteome</keyword>
<evidence type="ECO:0000313" key="2">
    <source>
        <dbReference type="Proteomes" id="UP000823872"/>
    </source>
</evidence>
<organism evidence="1 2">
    <name type="scientific">Felis catus</name>
    <name type="common">Cat</name>
    <name type="synonym">Felis silvestris catus</name>
    <dbReference type="NCBI Taxonomy" id="9685"/>
    <lineage>
        <taxon>Eukaryota</taxon>
        <taxon>Metazoa</taxon>
        <taxon>Chordata</taxon>
        <taxon>Craniata</taxon>
        <taxon>Vertebrata</taxon>
        <taxon>Euteleostomi</taxon>
        <taxon>Mammalia</taxon>
        <taxon>Eutheria</taxon>
        <taxon>Laurasiatheria</taxon>
        <taxon>Carnivora</taxon>
        <taxon>Feliformia</taxon>
        <taxon>Felidae</taxon>
        <taxon>Felinae</taxon>
        <taxon>Felis</taxon>
    </lineage>
</organism>
<dbReference type="GeneTree" id="ENSGT01150000286946"/>
<proteinExistence type="predicted"/>
<reference evidence="1" key="3">
    <citation type="submission" date="2025-09" db="UniProtKB">
        <authorList>
            <consortium name="Ensembl"/>
        </authorList>
    </citation>
    <scope>IDENTIFICATION</scope>
    <source>
        <strain evidence="1">breed Abyssinian</strain>
    </source>
</reference>
<protein>
    <submittedName>
        <fullName evidence="1">Uncharacterized protein</fullName>
    </submittedName>
</protein>
<accession>A0ABI7XHK8</accession>